<feature type="domain" description="Type I restriction enzyme R protein N-terminal" evidence="3">
    <location>
        <begin position="48"/>
        <end position="126"/>
    </location>
</feature>
<evidence type="ECO:0000256" key="1">
    <source>
        <dbReference type="SAM" id="Coils"/>
    </source>
</evidence>
<keyword evidence="4" id="KW-0378">Hydrolase</keyword>
<accession>L9ZN66</accession>
<name>L9ZN66_9EURY</name>
<protein>
    <submittedName>
        <fullName evidence="4">Restriction endonuclease, type I, EcoRI, R subunit/Type III</fullName>
    </submittedName>
</protein>
<sequence length="391" mass="44059">MNRESVQDYVDQSEAVFDASPQMDEANTKAAVLSDFLDLLDWEIPSNTQLEYSVEAFGQTYKVDYALILEETPVAFIEAKGVDTSLTTDHEEQLSSYMMNKNVTYGILTNGKQYRFFQRHVNASKVNVQKVGDTVLSNLPTRVTVLKAYTKDAIESGESGKILDRINELRKARQTLEAEKDTLATSITTLLSKNVSDSISSLVEPQSKEMIDRIVRDLEEEIISDKDSILFEKDSDSYTTSITESSQTVLELQSKEEEKKDRDSENNSPSDKSVGINQLDKSGKYIVSILDGGNEIAAVSNREQSQVMVDTTNILVDYYDLIAKLEPLPWVPSHAKAIINNKSEWDKAVPVYKKLADGNYIDTKLNKDGKKREIRRMADKCGLEVRFEGDW</sequence>
<keyword evidence="4" id="KW-0255">Endonuclease</keyword>
<evidence type="ECO:0000313" key="5">
    <source>
        <dbReference type="Proteomes" id="UP000011519"/>
    </source>
</evidence>
<dbReference type="AlphaFoldDB" id="L9ZN66"/>
<dbReference type="EMBL" id="AOIM01000041">
    <property type="protein sequence ID" value="ELY87819.1"/>
    <property type="molecule type" value="Genomic_DNA"/>
</dbReference>
<evidence type="ECO:0000313" key="4">
    <source>
        <dbReference type="EMBL" id="ELY87819.1"/>
    </source>
</evidence>
<reference evidence="4 5" key="1">
    <citation type="journal article" date="2014" name="PLoS Genet.">
        <title>Phylogenetically driven sequencing of extremely halophilic archaea reveals strategies for static and dynamic osmo-response.</title>
        <authorList>
            <person name="Becker E.A."/>
            <person name="Seitzer P.M."/>
            <person name="Tritt A."/>
            <person name="Larsen D."/>
            <person name="Krusor M."/>
            <person name="Yao A.I."/>
            <person name="Wu D."/>
            <person name="Madern D."/>
            <person name="Eisen J.A."/>
            <person name="Darling A.E."/>
            <person name="Facciotti M.T."/>
        </authorList>
    </citation>
    <scope>NUCLEOTIDE SEQUENCE [LARGE SCALE GENOMIC DNA]</scope>
    <source>
        <strain evidence="4 5">JCM 10989</strain>
    </source>
</reference>
<dbReference type="OrthoDB" id="330911at2157"/>
<evidence type="ECO:0000259" key="3">
    <source>
        <dbReference type="Pfam" id="PF13588"/>
    </source>
</evidence>
<organism evidence="4 5">
    <name type="scientific">Natrialba hulunbeirensis JCM 10989</name>
    <dbReference type="NCBI Taxonomy" id="1227493"/>
    <lineage>
        <taxon>Archaea</taxon>
        <taxon>Methanobacteriati</taxon>
        <taxon>Methanobacteriota</taxon>
        <taxon>Stenosarchaea group</taxon>
        <taxon>Halobacteria</taxon>
        <taxon>Halobacteriales</taxon>
        <taxon>Natrialbaceae</taxon>
        <taxon>Natrialba</taxon>
    </lineage>
</organism>
<dbReference type="STRING" id="1227493.C483_18018"/>
<dbReference type="Pfam" id="PF13588">
    <property type="entry name" value="HSDR_N_2"/>
    <property type="match status" value="1"/>
</dbReference>
<dbReference type="PATRIC" id="fig|1227493.4.peg.3624"/>
<feature type="compositionally biased region" description="Polar residues" evidence="2">
    <location>
        <begin position="242"/>
        <end position="251"/>
    </location>
</feature>
<feature type="region of interest" description="Disordered" evidence="2">
    <location>
        <begin position="242"/>
        <end position="277"/>
    </location>
</feature>
<keyword evidence="4" id="KW-0540">Nuclease</keyword>
<dbReference type="GO" id="GO:0004519">
    <property type="term" value="F:endonuclease activity"/>
    <property type="evidence" value="ECO:0007669"/>
    <property type="project" value="UniProtKB-KW"/>
</dbReference>
<keyword evidence="1" id="KW-0175">Coiled coil</keyword>
<gene>
    <name evidence="4" type="ORF">C483_18018</name>
</gene>
<proteinExistence type="predicted"/>
<comment type="caution">
    <text evidence="4">The sequence shown here is derived from an EMBL/GenBank/DDBJ whole genome shotgun (WGS) entry which is preliminary data.</text>
</comment>
<feature type="compositionally biased region" description="Polar residues" evidence="2">
    <location>
        <begin position="266"/>
        <end position="277"/>
    </location>
</feature>
<dbReference type="InterPro" id="IPR029464">
    <property type="entry name" value="HSDR_N"/>
</dbReference>
<evidence type="ECO:0000256" key="2">
    <source>
        <dbReference type="SAM" id="MobiDB-lite"/>
    </source>
</evidence>
<feature type="coiled-coil region" evidence="1">
    <location>
        <begin position="159"/>
        <end position="186"/>
    </location>
</feature>
<feature type="compositionally biased region" description="Basic and acidic residues" evidence="2">
    <location>
        <begin position="253"/>
        <end position="265"/>
    </location>
</feature>
<dbReference type="Proteomes" id="UP000011519">
    <property type="component" value="Unassembled WGS sequence"/>
</dbReference>
<dbReference type="Gene3D" id="3.90.1570.30">
    <property type="match status" value="1"/>
</dbReference>
<keyword evidence="5" id="KW-1185">Reference proteome</keyword>